<proteinExistence type="predicted"/>
<evidence type="ECO:0000313" key="2">
    <source>
        <dbReference type="Proteomes" id="UP000277204"/>
    </source>
</evidence>
<evidence type="ECO:0000313" key="1">
    <source>
        <dbReference type="EMBL" id="VDO61487.1"/>
    </source>
</evidence>
<accession>A0A183LKS1</accession>
<reference evidence="1 2" key="1">
    <citation type="submission" date="2018-11" db="EMBL/GenBank/DDBJ databases">
        <authorList>
            <consortium name="Pathogen Informatics"/>
        </authorList>
    </citation>
    <scope>NUCLEOTIDE SEQUENCE [LARGE SCALE GENOMIC DNA]</scope>
    <source>
        <strain evidence="1 2">Zambia</strain>
    </source>
</reference>
<dbReference type="AlphaFoldDB" id="A0A183LKS1"/>
<organism evidence="1 2">
    <name type="scientific">Schistosoma margrebowiei</name>
    <dbReference type="NCBI Taxonomy" id="48269"/>
    <lineage>
        <taxon>Eukaryota</taxon>
        <taxon>Metazoa</taxon>
        <taxon>Spiralia</taxon>
        <taxon>Lophotrochozoa</taxon>
        <taxon>Platyhelminthes</taxon>
        <taxon>Trematoda</taxon>
        <taxon>Digenea</taxon>
        <taxon>Strigeidida</taxon>
        <taxon>Schistosomatoidea</taxon>
        <taxon>Schistosomatidae</taxon>
        <taxon>Schistosoma</taxon>
    </lineage>
</organism>
<dbReference type="Proteomes" id="UP000277204">
    <property type="component" value="Unassembled WGS sequence"/>
</dbReference>
<name>A0A183LKS1_9TREM</name>
<dbReference type="EMBL" id="UZAI01001397">
    <property type="protein sequence ID" value="VDO61487.1"/>
    <property type="molecule type" value="Genomic_DNA"/>
</dbReference>
<keyword evidence="2" id="KW-1185">Reference proteome</keyword>
<sequence length="99" mass="11520">MNVINYYAPTHDGNEDNEYQFHKRLQSVVEKFLGKDMAILMRYLDAKVGMNNIGYKDIIGRHRLVERNANGDRFARLCAFNKMFMGGNMFSDIVIHKTT</sequence>
<gene>
    <name evidence="1" type="ORF">SMRZ_LOCUS4396</name>
</gene>
<protein>
    <submittedName>
        <fullName evidence="1">Uncharacterized protein</fullName>
    </submittedName>
</protein>